<gene>
    <name evidence="3" type="ORF">SAMN06297144_1573</name>
</gene>
<name>A0A285QYC1_9SPHN</name>
<feature type="chain" id="PRO_5013352447" description="TonB C-terminal domain-containing protein" evidence="1">
    <location>
        <begin position="16"/>
        <end position="656"/>
    </location>
</feature>
<feature type="domain" description="TonB C-terminal" evidence="2">
    <location>
        <begin position="564"/>
        <end position="656"/>
    </location>
</feature>
<dbReference type="Gene3D" id="3.30.2420.10">
    <property type="entry name" value="TonB"/>
    <property type="match status" value="1"/>
</dbReference>
<evidence type="ECO:0000313" key="4">
    <source>
        <dbReference type="Proteomes" id="UP000219494"/>
    </source>
</evidence>
<dbReference type="OrthoDB" id="7490440at2"/>
<proteinExistence type="predicted"/>
<dbReference type="InterPro" id="IPR011990">
    <property type="entry name" value="TPR-like_helical_dom_sf"/>
</dbReference>
<evidence type="ECO:0000313" key="3">
    <source>
        <dbReference type="EMBL" id="SOB86468.1"/>
    </source>
</evidence>
<dbReference type="SUPFAM" id="SSF48452">
    <property type="entry name" value="TPR-like"/>
    <property type="match status" value="1"/>
</dbReference>
<evidence type="ECO:0000259" key="2">
    <source>
        <dbReference type="PROSITE" id="PS52015"/>
    </source>
</evidence>
<sequence>MLSVMAALAATAAQAAPAPTTAAGSQARFDAATKAWQEGRCAEAVTLFDALATSDTARRNATVAAAIAVRRGMCLSRLGRADEAEASIRGGIDRLAVTESLRDEAADAYHQLAALAQLRLDYDTGIADANRALALTSGVQRIRPLLMLAALTRFDGDGSAIRSTAEALQLIEMAPKATKQDIATAQVAAARALLAADRIDEANALLKKALSNNGGLTTRSTLADIATRYDLAQVALLKKRPDEARLYLAYTGAGRQSDTPFERADSLKVPDCGEVPGLTPESSAVVEFSLAEDGTVTRAEPVYARGGRAVALAFGRAVLDWSWKPEVAKAIAPFYRAITRVELRCTRSASGGDLSLPLRTASEAWLQQQGVAAPPESERPAELIARWRAAATGSDAAALAANLQIAHSPLAPATEQKAAAERTIALAAALGAPTAVKTDAALAALDQSGPIGSTADLQRSFERRDQSLRALLARPEIAADPVSAATLRLAIARQFPNGEKKQVADADQLLAAVADARGLPERHPLKVHALLAQANAAAARGDLAAAASAFGRTGLTEQQCALIGATPRIESSGASASLYPADLVRMGFEGWTQVEFDIAADGRTAAQRALISYPPFLFGDVASTMVAKTRFARSYRPEATVACAADKRTFIFKLPS</sequence>
<organism evidence="3 4">
    <name type="scientific">Sphingomonas guangdongensis</name>
    <dbReference type="NCBI Taxonomy" id="1141890"/>
    <lineage>
        <taxon>Bacteria</taxon>
        <taxon>Pseudomonadati</taxon>
        <taxon>Pseudomonadota</taxon>
        <taxon>Alphaproteobacteria</taxon>
        <taxon>Sphingomonadales</taxon>
        <taxon>Sphingomonadaceae</taxon>
        <taxon>Sphingomonas</taxon>
    </lineage>
</organism>
<dbReference type="Gene3D" id="1.25.40.10">
    <property type="entry name" value="Tetratricopeptide repeat domain"/>
    <property type="match status" value="1"/>
</dbReference>
<accession>A0A285QYC1</accession>
<keyword evidence="1" id="KW-0732">Signal</keyword>
<dbReference type="RefSeq" id="WP_144033561.1">
    <property type="nucleotide sequence ID" value="NZ_OBMI01000002.1"/>
</dbReference>
<keyword evidence="4" id="KW-1185">Reference proteome</keyword>
<protein>
    <recommendedName>
        <fullName evidence="2">TonB C-terminal domain-containing protein</fullName>
    </recommendedName>
</protein>
<dbReference type="GO" id="GO:0055085">
    <property type="term" value="P:transmembrane transport"/>
    <property type="evidence" value="ECO:0007669"/>
    <property type="project" value="InterPro"/>
</dbReference>
<dbReference type="SUPFAM" id="SSF74653">
    <property type="entry name" value="TolA/TonB C-terminal domain"/>
    <property type="match status" value="1"/>
</dbReference>
<reference evidence="3 4" key="1">
    <citation type="submission" date="2017-07" db="EMBL/GenBank/DDBJ databases">
        <authorList>
            <person name="Sun Z.S."/>
            <person name="Albrecht U."/>
            <person name="Echele G."/>
            <person name="Lee C.C."/>
        </authorList>
    </citation>
    <scope>NUCLEOTIDE SEQUENCE [LARGE SCALE GENOMIC DNA]</scope>
    <source>
        <strain evidence="3 4">CGMCC 1.12672</strain>
    </source>
</reference>
<dbReference type="AlphaFoldDB" id="A0A285QYC1"/>
<dbReference type="Proteomes" id="UP000219494">
    <property type="component" value="Unassembled WGS sequence"/>
</dbReference>
<dbReference type="PROSITE" id="PS52015">
    <property type="entry name" value="TONB_CTD"/>
    <property type="match status" value="1"/>
</dbReference>
<dbReference type="InterPro" id="IPR037682">
    <property type="entry name" value="TonB_C"/>
</dbReference>
<dbReference type="EMBL" id="OBMI01000002">
    <property type="protein sequence ID" value="SOB86468.1"/>
    <property type="molecule type" value="Genomic_DNA"/>
</dbReference>
<evidence type="ECO:0000256" key="1">
    <source>
        <dbReference type="SAM" id="SignalP"/>
    </source>
</evidence>
<feature type="signal peptide" evidence="1">
    <location>
        <begin position="1"/>
        <end position="15"/>
    </location>
</feature>